<accession>A0A6A6VAM7</accession>
<dbReference type="Proteomes" id="UP000799440">
    <property type="component" value="Unassembled WGS sequence"/>
</dbReference>
<organism evidence="2 3">
    <name type="scientific">Sporormia fimetaria CBS 119925</name>
    <dbReference type="NCBI Taxonomy" id="1340428"/>
    <lineage>
        <taxon>Eukaryota</taxon>
        <taxon>Fungi</taxon>
        <taxon>Dikarya</taxon>
        <taxon>Ascomycota</taxon>
        <taxon>Pezizomycotina</taxon>
        <taxon>Dothideomycetes</taxon>
        <taxon>Pleosporomycetidae</taxon>
        <taxon>Pleosporales</taxon>
        <taxon>Sporormiaceae</taxon>
        <taxon>Sporormia</taxon>
    </lineage>
</organism>
<evidence type="ECO:0000313" key="2">
    <source>
        <dbReference type="EMBL" id="KAF2747153.1"/>
    </source>
</evidence>
<name>A0A6A6VAM7_9PLEO</name>
<keyword evidence="1" id="KW-0472">Membrane</keyword>
<keyword evidence="1" id="KW-1133">Transmembrane helix</keyword>
<proteinExistence type="predicted"/>
<reference evidence="2" key="1">
    <citation type="journal article" date="2020" name="Stud. Mycol.">
        <title>101 Dothideomycetes genomes: a test case for predicting lifestyles and emergence of pathogens.</title>
        <authorList>
            <person name="Haridas S."/>
            <person name="Albert R."/>
            <person name="Binder M."/>
            <person name="Bloem J."/>
            <person name="Labutti K."/>
            <person name="Salamov A."/>
            <person name="Andreopoulos B."/>
            <person name="Baker S."/>
            <person name="Barry K."/>
            <person name="Bills G."/>
            <person name="Bluhm B."/>
            <person name="Cannon C."/>
            <person name="Castanera R."/>
            <person name="Culley D."/>
            <person name="Daum C."/>
            <person name="Ezra D."/>
            <person name="Gonzalez J."/>
            <person name="Henrissat B."/>
            <person name="Kuo A."/>
            <person name="Liang C."/>
            <person name="Lipzen A."/>
            <person name="Lutzoni F."/>
            <person name="Magnuson J."/>
            <person name="Mondo S."/>
            <person name="Nolan M."/>
            <person name="Ohm R."/>
            <person name="Pangilinan J."/>
            <person name="Park H.-J."/>
            <person name="Ramirez L."/>
            <person name="Alfaro M."/>
            <person name="Sun H."/>
            <person name="Tritt A."/>
            <person name="Yoshinaga Y."/>
            <person name="Zwiers L.-H."/>
            <person name="Turgeon B."/>
            <person name="Goodwin S."/>
            <person name="Spatafora J."/>
            <person name="Crous P."/>
            <person name="Grigoriev I."/>
        </authorList>
    </citation>
    <scope>NUCLEOTIDE SEQUENCE</scope>
    <source>
        <strain evidence="2">CBS 119925</strain>
    </source>
</reference>
<dbReference type="EMBL" id="MU006574">
    <property type="protein sequence ID" value="KAF2747153.1"/>
    <property type="molecule type" value="Genomic_DNA"/>
</dbReference>
<evidence type="ECO:0000313" key="3">
    <source>
        <dbReference type="Proteomes" id="UP000799440"/>
    </source>
</evidence>
<feature type="transmembrane region" description="Helical" evidence="1">
    <location>
        <begin position="6"/>
        <end position="30"/>
    </location>
</feature>
<dbReference type="PANTHER" id="PTHR42077:SF1">
    <property type="entry name" value="YALI0F30239P"/>
    <property type="match status" value="1"/>
</dbReference>
<dbReference type="PANTHER" id="PTHR42077">
    <property type="entry name" value="YALI0F30239P"/>
    <property type="match status" value="1"/>
</dbReference>
<evidence type="ECO:0000256" key="1">
    <source>
        <dbReference type="SAM" id="Phobius"/>
    </source>
</evidence>
<sequence length="91" mass="10358">MGAFGNLFPLVILFCVVGGIAWLGWQIFLYSEQLANRGVRKLEKKNINFSKDGAKVGVKEMAAEDYADRTQRAFVSTWNAAKEERTYVYLF</sequence>
<gene>
    <name evidence="2" type="ORF">M011DRAFT_403016</name>
</gene>
<keyword evidence="3" id="KW-1185">Reference proteome</keyword>
<dbReference type="AlphaFoldDB" id="A0A6A6VAM7"/>
<protein>
    <submittedName>
        <fullName evidence="2">Uncharacterized protein</fullName>
    </submittedName>
</protein>
<dbReference type="OrthoDB" id="4083871at2759"/>
<keyword evidence="1" id="KW-0812">Transmembrane</keyword>